<evidence type="ECO:0000256" key="3">
    <source>
        <dbReference type="ARBA" id="ARBA00022606"/>
    </source>
</evidence>
<evidence type="ECO:0000313" key="11">
    <source>
        <dbReference type="EMBL" id="CAH2107867.1"/>
    </source>
</evidence>
<keyword evidence="9" id="KW-0807">Transducer</keyword>
<dbReference type="Pfam" id="PF02949">
    <property type="entry name" value="7tm_6"/>
    <property type="match status" value="1"/>
</dbReference>
<dbReference type="GO" id="GO:0004984">
    <property type="term" value="F:olfactory receptor activity"/>
    <property type="evidence" value="ECO:0007669"/>
    <property type="project" value="InterPro"/>
</dbReference>
<feature type="transmembrane region" description="Helical" evidence="10">
    <location>
        <begin position="191"/>
        <end position="222"/>
    </location>
</feature>
<comment type="caution">
    <text evidence="11">The sequence shown here is derived from an EMBL/GenBank/DDBJ whole genome shotgun (WGS) entry which is preliminary data.</text>
</comment>
<keyword evidence="12" id="KW-1185">Reference proteome</keyword>
<dbReference type="GO" id="GO:0005549">
    <property type="term" value="F:odorant binding"/>
    <property type="evidence" value="ECO:0007669"/>
    <property type="project" value="InterPro"/>
</dbReference>
<accession>A0AAU9V7U7</accession>
<keyword evidence="4 10" id="KW-0812">Transmembrane</keyword>
<evidence type="ECO:0000256" key="5">
    <source>
        <dbReference type="ARBA" id="ARBA00022725"/>
    </source>
</evidence>
<keyword evidence="6 10" id="KW-1133">Transmembrane helix</keyword>
<dbReference type="EMBL" id="CAKOGL010000030">
    <property type="protein sequence ID" value="CAH2107867.1"/>
    <property type="molecule type" value="Genomic_DNA"/>
</dbReference>
<evidence type="ECO:0000256" key="2">
    <source>
        <dbReference type="ARBA" id="ARBA00022475"/>
    </source>
</evidence>
<proteinExistence type="predicted"/>
<dbReference type="InterPro" id="IPR004117">
    <property type="entry name" value="7tm6_olfct_rcpt"/>
</dbReference>
<keyword evidence="5" id="KW-0552">Olfaction</keyword>
<gene>
    <name evidence="11" type="ORF">EEDITHA_LOCUS21857</name>
</gene>
<dbReference type="Proteomes" id="UP001153954">
    <property type="component" value="Unassembled WGS sequence"/>
</dbReference>
<dbReference type="GO" id="GO:0007165">
    <property type="term" value="P:signal transduction"/>
    <property type="evidence" value="ECO:0007669"/>
    <property type="project" value="UniProtKB-KW"/>
</dbReference>
<evidence type="ECO:0000256" key="6">
    <source>
        <dbReference type="ARBA" id="ARBA00022989"/>
    </source>
</evidence>
<evidence type="ECO:0000256" key="7">
    <source>
        <dbReference type="ARBA" id="ARBA00023136"/>
    </source>
</evidence>
<name>A0AAU9V7U7_EUPED</name>
<feature type="transmembrane region" description="Helical" evidence="10">
    <location>
        <begin position="135"/>
        <end position="153"/>
    </location>
</feature>
<evidence type="ECO:0000256" key="9">
    <source>
        <dbReference type="ARBA" id="ARBA00023224"/>
    </source>
</evidence>
<evidence type="ECO:0000313" key="12">
    <source>
        <dbReference type="Proteomes" id="UP001153954"/>
    </source>
</evidence>
<evidence type="ECO:0000256" key="4">
    <source>
        <dbReference type="ARBA" id="ARBA00022692"/>
    </source>
</evidence>
<keyword evidence="7 10" id="KW-0472">Membrane</keyword>
<dbReference type="PANTHER" id="PTHR21137:SF35">
    <property type="entry name" value="ODORANT RECEPTOR 19A-RELATED"/>
    <property type="match status" value="1"/>
</dbReference>
<evidence type="ECO:0000256" key="10">
    <source>
        <dbReference type="SAM" id="Phobius"/>
    </source>
</evidence>
<organism evidence="11 12">
    <name type="scientific">Euphydryas editha</name>
    <name type="common">Edith's checkerspot</name>
    <dbReference type="NCBI Taxonomy" id="104508"/>
    <lineage>
        <taxon>Eukaryota</taxon>
        <taxon>Metazoa</taxon>
        <taxon>Ecdysozoa</taxon>
        <taxon>Arthropoda</taxon>
        <taxon>Hexapoda</taxon>
        <taxon>Insecta</taxon>
        <taxon>Pterygota</taxon>
        <taxon>Neoptera</taxon>
        <taxon>Endopterygota</taxon>
        <taxon>Lepidoptera</taxon>
        <taxon>Glossata</taxon>
        <taxon>Ditrysia</taxon>
        <taxon>Papilionoidea</taxon>
        <taxon>Nymphalidae</taxon>
        <taxon>Nymphalinae</taxon>
        <taxon>Euphydryas</taxon>
    </lineage>
</organism>
<keyword evidence="3" id="KW-0716">Sensory transduction</keyword>
<protein>
    <submittedName>
        <fullName evidence="11">Uncharacterized protein</fullName>
    </submittedName>
</protein>
<comment type="subcellular location">
    <subcellularLocation>
        <location evidence="1">Cell membrane</location>
        <topology evidence="1">Multi-pass membrane protein</topology>
    </subcellularLocation>
</comment>
<evidence type="ECO:0000256" key="8">
    <source>
        <dbReference type="ARBA" id="ARBA00023170"/>
    </source>
</evidence>
<dbReference type="GO" id="GO:0005886">
    <property type="term" value="C:plasma membrane"/>
    <property type="evidence" value="ECO:0007669"/>
    <property type="project" value="UniProtKB-SubCell"/>
</dbReference>
<keyword evidence="2" id="KW-1003">Cell membrane</keyword>
<dbReference type="PANTHER" id="PTHR21137">
    <property type="entry name" value="ODORANT RECEPTOR"/>
    <property type="match status" value="1"/>
</dbReference>
<dbReference type="AlphaFoldDB" id="A0AAU9V7U7"/>
<evidence type="ECO:0000256" key="1">
    <source>
        <dbReference type="ARBA" id="ARBA00004651"/>
    </source>
</evidence>
<sequence>MIQEFFDSIEDPKRPLLGPNYWLIEKVGLILPKNLISKILYLMCHEFVSAFVLTQYIEVYMVRSDLDLILTNLTVSVNSFICVVKANAFIYWQNDWKEVLKYITEIDKSERGTSDTTMKQIINSYTKYCRLLIKFYWVLLLTTCICVSGTPLIRYLSSSNYREAISNGTEPFPHIFSSWVPFDKFSSPGCWITVCIHIFCCAYGATMTAAYDSMILVIMIFFEGSLKLLRHKCKKMFGSNGLGVTDEQAKITLRELYTTHTLMLK</sequence>
<keyword evidence="8" id="KW-0675">Receptor</keyword>
<reference evidence="11" key="1">
    <citation type="submission" date="2022-03" db="EMBL/GenBank/DDBJ databases">
        <authorList>
            <person name="Tunstrom K."/>
        </authorList>
    </citation>
    <scope>NUCLEOTIDE SEQUENCE</scope>
</reference>